<evidence type="ECO:0000259" key="10">
    <source>
        <dbReference type="SMART" id="SM00911"/>
    </source>
</evidence>
<evidence type="ECO:0000313" key="11">
    <source>
        <dbReference type="EMBL" id="NDW07486.1"/>
    </source>
</evidence>
<dbReference type="Gene3D" id="3.30.450.20">
    <property type="entry name" value="PAS domain"/>
    <property type="match status" value="2"/>
</dbReference>
<keyword evidence="6" id="KW-0547">Nucleotide-binding</keyword>
<evidence type="ECO:0000256" key="6">
    <source>
        <dbReference type="ARBA" id="ARBA00022741"/>
    </source>
</evidence>
<dbReference type="InterPro" id="IPR011102">
    <property type="entry name" value="Sig_transdc_His_kinase_HWE"/>
</dbReference>
<evidence type="ECO:0000256" key="5">
    <source>
        <dbReference type="ARBA" id="ARBA00022679"/>
    </source>
</evidence>
<dbReference type="Proteomes" id="UP000469011">
    <property type="component" value="Unassembled WGS sequence"/>
</dbReference>
<sequence>MTDARTPDARVGGRSNAAIDHGSAVDFFRVFDLSTSPHMILDRELRFVAVNRAYEKVTMRSREELIGNKLFDMFPERSEAQDRLNASIVTAFETGEPDTIALIPYELDRPAAQGGGRELRYWSATHTPLLDSNGRVVHVIQNTNDVTEIAKMRPSGHVAGHPATAELALWRNAEAVEEAYQQTLAENEEFHRLFSQAPGMIAVFEGREMLATFVSDTFSRFVGQRPIVARPLLEAVPELAGQEFVAMLTEAIEAGASVTREGLAIRIRRVSDNLEETSYVDFFCNPVRDADGMIYGVFVQGVDRTEAMRAVHHQRMLMDELNHRVKNTLATIQSMARQSFRDPGDLDNARYAFEARIMALSRVHNVLADRRWEAVPLTALFCDNVQGIDPARIECRGEELLLSPKTGVALAIVSHELFANARRYGALCDADGRVEIGWVFDRAAPDRLAMTWREVRSRKFDTSLRPGMGLRILRSIVEGELGGSLAIELTEAGLICTFEVGLTEAAGFAG</sequence>
<evidence type="ECO:0000256" key="4">
    <source>
        <dbReference type="ARBA" id="ARBA00022553"/>
    </source>
</evidence>
<feature type="domain" description="PAS" evidence="9">
    <location>
        <begin position="188"/>
        <end position="253"/>
    </location>
</feature>
<dbReference type="EC" id="2.7.13.3" evidence="2"/>
<name>A0A6N9TBN6_9HYPH</name>
<dbReference type="InterPro" id="IPR013656">
    <property type="entry name" value="PAS_4"/>
</dbReference>
<dbReference type="Pfam" id="PF08448">
    <property type="entry name" value="PAS_4"/>
    <property type="match status" value="2"/>
</dbReference>
<evidence type="ECO:0000256" key="1">
    <source>
        <dbReference type="ARBA" id="ARBA00000085"/>
    </source>
</evidence>
<dbReference type="CDD" id="cd00130">
    <property type="entry name" value="PAS"/>
    <property type="match status" value="1"/>
</dbReference>
<dbReference type="Pfam" id="PF07536">
    <property type="entry name" value="HWE_HK"/>
    <property type="match status" value="1"/>
</dbReference>
<reference evidence="11 12" key="1">
    <citation type="submission" date="2020-01" db="EMBL/GenBank/DDBJ databases">
        <title>Jiella pacifica sp. nov.</title>
        <authorList>
            <person name="Xue Z."/>
            <person name="Zhu S."/>
            <person name="Chen J."/>
            <person name="Yang J."/>
        </authorList>
    </citation>
    <scope>NUCLEOTIDE SEQUENCE [LARGE SCALE GENOMIC DNA]</scope>
    <source>
        <strain evidence="11 12">40Bstr34</strain>
    </source>
</reference>
<feature type="domain" description="Signal transduction histidine kinase HWE region" evidence="10">
    <location>
        <begin position="320"/>
        <end position="399"/>
    </location>
</feature>
<accession>A0A6N9TBN6</accession>
<dbReference type="GO" id="GO:0004673">
    <property type="term" value="F:protein histidine kinase activity"/>
    <property type="evidence" value="ECO:0007669"/>
    <property type="project" value="UniProtKB-EC"/>
</dbReference>
<dbReference type="InterPro" id="IPR035965">
    <property type="entry name" value="PAS-like_dom_sf"/>
</dbReference>
<dbReference type="GO" id="GO:0005524">
    <property type="term" value="F:ATP binding"/>
    <property type="evidence" value="ECO:0007669"/>
    <property type="project" value="UniProtKB-KW"/>
</dbReference>
<dbReference type="Gene3D" id="3.30.565.10">
    <property type="entry name" value="Histidine kinase-like ATPase, C-terminal domain"/>
    <property type="match status" value="1"/>
</dbReference>
<evidence type="ECO:0000256" key="2">
    <source>
        <dbReference type="ARBA" id="ARBA00012438"/>
    </source>
</evidence>
<feature type="domain" description="PAS" evidence="9">
    <location>
        <begin position="25"/>
        <end position="93"/>
    </location>
</feature>
<gene>
    <name evidence="11" type="ORF">GTK09_24015</name>
</gene>
<evidence type="ECO:0000256" key="3">
    <source>
        <dbReference type="ARBA" id="ARBA00021740"/>
    </source>
</evidence>
<keyword evidence="5" id="KW-0808">Transferase</keyword>
<dbReference type="EMBL" id="JAAAMG010000030">
    <property type="protein sequence ID" value="NDW07486.1"/>
    <property type="molecule type" value="Genomic_DNA"/>
</dbReference>
<evidence type="ECO:0000256" key="7">
    <source>
        <dbReference type="ARBA" id="ARBA00022777"/>
    </source>
</evidence>
<proteinExistence type="predicted"/>
<dbReference type="NCBIfam" id="TIGR00229">
    <property type="entry name" value="sensory_box"/>
    <property type="match status" value="1"/>
</dbReference>
<dbReference type="SMART" id="SM00911">
    <property type="entry name" value="HWE_HK"/>
    <property type="match status" value="1"/>
</dbReference>
<organism evidence="11 12">
    <name type="scientific">Jiella pacifica</name>
    <dbReference type="NCBI Taxonomy" id="2696469"/>
    <lineage>
        <taxon>Bacteria</taxon>
        <taxon>Pseudomonadati</taxon>
        <taxon>Pseudomonadota</taxon>
        <taxon>Alphaproteobacteria</taxon>
        <taxon>Hyphomicrobiales</taxon>
        <taxon>Aurantimonadaceae</taxon>
        <taxon>Jiella</taxon>
    </lineage>
</organism>
<keyword evidence="4" id="KW-0597">Phosphoprotein</keyword>
<keyword evidence="12" id="KW-1185">Reference proteome</keyword>
<comment type="catalytic activity">
    <reaction evidence="1">
        <text>ATP + protein L-histidine = ADP + protein N-phospho-L-histidine.</text>
        <dbReference type="EC" id="2.7.13.3"/>
    </reaction>
</comment>
<dbReference type="SUPFAM" id="SSF55785">
    <property type="entry name" value="PYP-like sensor domain (PAS domain)"/>
    <property type="match status" value="2"/>
</dbReference>
<dbReference type="SMART" id="SM00091">
    <property type="entry name" value="PAS"/>
    <property type="match status" value="2"/>
</dbReference>
<evidence type="ECO:0000259" key="9">
    <source>
        <dbReference type="SMART" id="SM00091"/>
    </source>
</evidence>
<dbReference type="RefSeq" id="WP_163465942.1">
    <property type="nucleotide sequence ID" value="NZ_JAAAMG010000030.1"/>
</dbReference>
<protein>
    <recommendedName>
        <fullName evidence="3">Blue-light-activated histidine kinase</fullName>
        <ecNumber evidence="2">2.7.13.3</ecNumber>
    </recommendedName>
</protein>
<dbReference type="PANTHER" id="PTHR41523">
    <property type="entry name" value="TWO-COMPONENT SYSTEM SENSOR PROTEIN"/>
    <property type="match status" value="1"/>
</dbReference>
<dbReference type="InterPro" id="IPR000014">
    <property type="entry name" value="PAS"/>
</dbReference>
<dbReference type="InterPro" id="IPR036890">
    <property type="entry name" value="HATPase_C_sf"/>
</dbReference>
<keyword evidence="8" id="KW-0067">ATP-binding</keyword>
<evidence type="ECO:0000256" key="8">
    <source>
        <dbReference type="ARBA" id="ARBA00022840"/>
    </source>
</evidence>
<dbReference type="PANTHER" id="PTHR41523:SF7">
    <property type="entry name" value="HISTIDINE KINASE"/>
    <property type="match status" value="1"/>
</dbReference>
<keyword evidence="7" id="KW-0418">Kinase</keyword>
<dbReference type="AlphaFoldDB" id="A0A6N9TBN6"/>
<evidence type="ECO:0000313" key="12">
    <source>
        <dbReference type="Proteomes" id="UP000469011"/>
    </source>
</evidence>
<comment type="caution">
    <text evidence="11">The sequence shown here is derived from an EMBL/GenBank/DDBJ whole genome shotgun (WGS) entry which is preliminary data.</text>
</comment>